<evidence type="ECO:0000313" key="1">
    <source>
        <dbReference type="EMBL" id="HIT98876.1"/>
    </source>
</evidence>
<organism evidence="1 2">
    <name type="scientific">Candidatus Allocopromorpha excrementavium</name>
    <dbReference type="NCBI Taxonomy" id="2840741"/>
    <lineage>
        <taxon>Bacteria</taxon>
        <taxon>Bacillati</taxon>
        <taxon>Bacillota</taxon>
        <taxon>Clostridia</taxon>
        <taxon>Eubacteriales</taxon>
        <taxon>Eubacteriaceae</taxon>
        <taxon>Eubacteriaceae incertae sedis</taxon>
        <taxon>Candidatus Allocopromorpha</taxon>
    </lineage>
</organism>
<reference evidence="1" key="2">
    <citation type="journal article" date="2021" name="PeerJ">
        <title>Extensive microbial diversity within the chicken gut microbiome revealed by metagenomics and culture.</title>
        <authorList>
            <person name="Gilroy R."/>
            <person name="Ravi A."/>
            <person name="Getino M."/>
            <person name="Pursley I."/>
            <person name="Horton D.L."/>
            <person name="Alikhan N.F."/>
            <person name="Baker D."/>
            <person name="Gharbi K."/>
            <person name="Hall N."/>
            <person name="Watson M."/>
            <person name="Adriaenssens E.M."/>
            <person name="Foster-Nyarko E."/>
            <person name="Jarju S."/>
            <person name="Secka A."/>
            <person name="Antonio M."/>
            <person name="Oren A."/>
            <person name="Chaudhuri R.R."/>
            <person name="La Ragione R."/>
            <person name="Hildebrand F."/>
            <person name="Pallen M.J."/>
        </authorList>
    </citation>
    <scope>NUCLEOTIDE SEQUENCE</scope>
    <source>
        <strain evidence="1">CHK176-22527</strain>
    </source>
</reference>
<evidence type="ECO:0000313" key="2">
    <source>
        <dbReference type="Proteomes" id="UP000824159"/>
    </source>
</evidence>
<dbReference type="NCBIfam" id="TIGR01509">
    <property type="entry name" value="HAD-SF-IA-v3"/>
    <property type="match status" value="1"/>
</dbReference>
<dbReference type="Gene3D" id="3.40.50.1000">
    <property type="entry name" value="HAD superfamily/HAD-like"/>
    <property type="match status" value="1"/>
</dbReference>
<reference evidence="1" key="1">
    <citation type="submission" date="2020-10" db="EMBL/GenBank/DDBJ databases">
        <authorList>
            <person name="Gilroy R."/>
        </authorList>
    </citation>
    <scope>NUCLEOTIDE SEQUENCE</scope>
    <source>
        <strain evidence="1">CHK176-22527</strain>
    </source>
</reference>
<dbReference type="SFLD" id="SFLDS00003">
    <property type="entry name" value="Haloacid_Dehalogenase"/>
    <property type="match status" value="1"/>
</dbReference>
<proteinExistence type="predicted"/>
<gene>
    <name evidence="1" type="ORF">IAD12_01290</name>
</gene>
<dbReference type="SUPFAM" id="SSF56784">
    <property type="entry name" value="HAD-like"/>
    <property type="match status" value="1"/>
</dbReference>
<sequence>MIKGAVFDVDGTILDSMKIWDEAGSRYLSGLGKKAEDDLNKKLFPMTVEEAAEYLIAEYDLTFDKEKVQQGILDTVGDFYRYEAACRPGAEKMLRTLRSAGIPAVVATTSHRDHIVSAFERLGIMKYFDRIFTCSEVRASKFEPDIFNAAAGYMGTEKEYTYVFEDGLYAVRTAARAGFRTVGIYDASSAEDWEDMKKEADHTMNDLTEFEHIWKSING</sequence>
<dbReference type="InterPro" id="IPR036412">
    <property type="entry name" value="HAD-like_sf"/>
</dbReference>
<comment type="caution">
    <text evidence="1">The sequence shown here is derived from an EMBL/GenBank/DDBJ whole genome shotgun (WGS) entry which is preliminary data.</text>
</comment>
<dbReference type="PRINTS" id="PR00413">
    <property type="entry name" value="HADHALOGNASE"/>
</dbReference>
<dbReference type="GO" id="GO:0016791">
    <property type="term" value="F:phosphatase activity"/>
    <property type="evidence" value="ECO:0007669"/>
    <property type="project" value="TreeGrafter"/>
</dbReference>
<dbReference type="InterPro" id="IPR023214">
    <property type="entry name" value="HAD_sf"/>
</dbReference>
<dbReference type="PANTHER" id="PTHR18901:SF38">
    <property type="entry name" value="PSEUDOURIDINE-5'-PHOSPHATASE"/>
    <property type="match status" value="1"/>
</dbReference>
<keyword evidence="1" id="KW-0378">Hydrolase</keyword>
<dbReference type="EMBL" id="DVLX01000020">
    <property type="protein sequence ID" value="HIT98876.1"/>
    <property type="molecule type" value="Genomic_DNA"/>
</dbReference>
<name>A0A9D1HB98_9FIRM</name>
<accession>A0A9D1HB98</accession>
<dbReference type="Pfam" id="PF00702">
    <property type="entry name" value="Hydrolase"/>
    <property type="match status" value="1"/>
</dbReference>
<dbReference type="InterPro" id="IPR006439">
    <property type="entry name" value="HAD-SF_hydro_IA"/>
</dbReference>
<dbReference type="CDD" id="cd07505">
    <property type="entry name" value="HAD_BPGM-like"/>
    <property type="match status" value="1"/>
</dbReference>
<dbReference type="SFLD" id="SFLDG01129">
    <property type="entry name" value="C1.5:_HAD__Beta-PGM__Phosphata"/>
    <property type="match status" value="1"/>
</dbReference>
<dbReference type="InterPro" id="IPR023198">
    <property type="entry name" value="PGP-like_dom2"/>
</dbReference>
<dbReference type="AlphaFoldDB" id="A0A9D1HB98"/>
<dbReference type="PANTHER" id="PTHR18901">
    <property type="entry name" value="2-DEOXYGLUCOSE-6-PHOSPHATE PHOSPHATASE 2"/>
    <property type="match status" value="1"/>
</dbReference>
<dbReference type="Gene3D" id="1.10.150.240">
    <property type="entry name" value="Putative phosphatase, domain 2"/>
    <property type="match status" value="1"/>
</dbReference>
<dbReference type="Proteomes" id="UP000824159">
    <property type="component" value="Unassembled WGS sequence"/>
</dbReference>
<protein>
    <submittedName>
        <fullName evidence="1">HAD family hydrolase</fullName>
    </submittedName>
</protein>